<evidence type="ECO:0000313" key="2">
    <source>
        <dbReference type="EnsemblPlants" id="AUR62030572-RA:cds"/>
    </source>
</evidence>
<evidence type="ECO:0000313" key="3">
    <source>
        <dbReference type="Proteomes" id="UP000596660"/>
    </source>
</evidence>
<evidence type="ECO:0008006" key="4">
    <source>
        <dbReference type="Google" id="ProtNLM"/>
    </source>
</evidence>
<accession>A0A803MJI9</accession>
<proteinExistence type="predicted"/>
<evidence type="ECO:0000256" key="1">
    <source>
        <dbReference type="SAM" id="MobiDB-lite"/>
    </source>
</evidence>
<dbReference type="Proteomes" id="UP000596660">
    <property type="component" value="Unplaced"/>
</dbReference>
<feature type="region of interest" description="Disordered" evidence="1">
    <location>
        <begin position="1"/>
        <end position="23"/>
    </location>
</feature>
<name>A0A803MJI9_CHEQI</name>
<reference evidence="2" key="1">
    <citation type="journal article" date="2017" name="Nature">
        <title>The genome of Chenopodium quinoa.</title>
        <authorList>
            <person name="Jarvis D.E."/>
            <person name="Ho Y.S."/>
            <person name="Lightfoot D.J."/>
            <person name="Schmoeckel S.M."/>
            <person name="Li B."/>
            <person name="Borm T.J.A."/>
            <person name="Ohyanagi H."/>
            <person name="Mineta K."/>
            <person name="Michell C.T."/>
            <person name="Saber N."/>
            <person name="Kharbatia N.M."/>
            <person name="Rupper R.R."/>
            <person name="Sharp A.R."/>
            <person name="Dally N."/>
            <person name="Boughton B.A."/>
            <person name="Woo Y.H."/>
            <person name="Gao G."/>
            <person name="Schijlen E.G.W.M."/>
            <person name="Guo X."/>
            <person name="Momin A.A."/>
            <person name="Negrao S."/>
            <person name="Al-Babili S."/>
            <person name="Gehring C."/>
            <person name="Roessner U."/>
            <person name="Jung C."/>
            <person name="Murphy K."/>
            <person name="Arold S.T."/>
            <person name="Gojobori T."/>
            <person name="van der Linden C.G."/>
            <person name="van Loo E.N."/>
            <person name="Jellen E.N."/>
            <person name="Maughan P.J."/>
            <person name="Tester M."/>
        </authorList>
    </citation>
    <scope>NUCLEOTIDE SEQUENCE [LARGE SCALE GENOMIC DNA]</scope>
    <source>
        <strain evidence="2">cv. PI 614886</strain>
    </source>
</reference>
<dbReference type="Gramene" id="AUR62030572-RA">
    <property type="protein sequence ID" value="AUR62030572-RA:cds"/>
    <property type="gene ID" value="AUR62030572"/>
</dbReference>
<organism evidence="2 3">
    <name type="scientific">Chenopodium quinoa</name>
    <name type="common">Quinoa</name>
    <dbReference type="NCBI Taxonomy" id="63459"/>
    <lineage>
        <taxon>Eukaryota</taxon>
        <taxon>Viridiplantae</taxon>
        <taxon>Streptophyta</taxon>
        <taxon>Embryophyta</taxon>
        <taxon>Tracheophyta</taxon>
        <taxon>Spermatophyta</taxon>
        <taxon>Magnoliopsida</taxon>
        <taxon>eudicotyledons</taxon>
        <taxon>Gunneridae</taxon>
        <taxon>Pentapetalae</taxon>
        <taxon>Caryophyllales</taxon>
        <taxon>Chenopodiaceae</taxon>
        <taxon>Chenopodioideae</taxon>
        <taxon>Atripliceae</taxon>
        <taxon>Chenopodium</taxon>
    </lineage>
</organism>
<sequence length="110" mass="11819">MASHLFVGSGSSRSRSKGNASPSQLVCYHNEIAPLRIIRYDGPTKGKIFYGCSYWPIMDDHDITAESAAPTNPSSEDPLTSSAAAVEPVGDQNPPPTIQQKDLQLGLVMM</sequence>
<dbReference type="EnsemblPlants" id="AUR62030572-RA">
    <property type="protein sequence ID" value="AUR62030572-RA:cds"/>
    <property type="gene ID" value="AUR62030572"/>
</dbReference>
<keyword evidence="3" id="KW-1185">Reference proteome</keyword>
<dbReference type="AlphaFoldDB" id="A0A803MJI9"/>
<feature type="compositionally biased region" description="Polar residues" evidence="1">
    <location>
        <begin position="69"/>
        <end position="83"/>
    </location>
</feature>
<feature type="region of interest" description="Disordered" evidence="1">
    <location>
        <begin position="65"/>
        <end position="101"/>
    </location>
</feature>
<reference evidence="2" key="2">
    <citation type="submission" date="2021-03" db="UniProtKB">
        <authorList>
            <consortium name="EnsemblPlants"/>
        </authorList>
    </citation>
    <scope>IDENTIFICATION</scope>
</reference>
<protein>
    <recommendedName>
        <fullName evidence="4">Zinc finger GRF-type domain-containing protein</fullName>
    </recommendedName>
</protein>